<organism evidence="4 5">
    <name type="scientific">Jeotgalibacillus marinus</name>
    <dbReference type="NCBI Taxonomy" id="86667"/>
    <lineage>
        <taxon>Bacteria</taxon>
        <taxon>Bacillati</taxon>
        <taxon>Bacillota</taxon>
        <taxon>Bacilli</taxon>
        <taxon>Bacillales</taxon>
        <taxon>Caryophanaceae</taxon>
        <taxon>Jeotgalibacillus</taxon>
    </lineage>
</organism>
<evidence type="ECO:0000313" key="4">
    <source>
        <dbReference type="EMBL" id="MEW9503098.1"/>
    </source>
</evidence>
<feature type="chain" id="PRO_5047498178" description="DUF4352 domain-containing protein" evidence="3">
    <location>
        <begin position="24"/>
        <end position="208"/>
    </location>
</feature>
<comment type="caution">
    <text evidence="4">The sequence shown here is derived from an EMBL/GenBank/DDBJ whole genome shotgun (WGS) entry which is preliminary data.</text>
</comment>
<reference evidence="4 5" key="1">
    <citation type="journal article" date="1979" name="Int. J. Syst. Evol. Microbiol.">
        <title>Bacillus globisporus subsp. marinus subsp. nov.</title>
        <authorList>
            <person name="Liu H."/>
        </authorList>
    </citation>
    <scope>NUCLEOTIDE SEQUENCE [LARGE SCALE GENOMIC DNA]</scope>
    <source>
        <strain evidence="4 5">DSM 1297</strain>
    </source>
</reference>
<dbReference type="PROSITE" id="PS51257">
    <property type="entry name" value="PROKAR_LIPOPROTEIN"/>
    <property type="match status" value="1"/>
</dbReference>
<dbReference type="Gene3D" id="2.60.40.1240">
    <property type="match status" value="1"/>
</dbReference>
<feature type="compositionally biased region" description="Acidic residues" evidence="2">
    <location>
        <begin position="38"/>
        <end position="53"/>
    </location>
</feature>
<sequence>MKKMYYVLIALLVLLLAACGSDSSDSNDEGANEGNGDGQEEVSEDEGDDEEGESNLGTRSNPLPFGDTITVDESIYDDESESYDATVDFTLLEVIKGEEANQIVADENQFNDEPAEGYEYVLVKVKAEVTSAETEDYYLFLDEYDFKFNSDSGDVYDNTSVVIPDVFTGNAYNGGIVEGYFANQIEIADDFKVSYEPMFGSSVFFEVE</sequence>
<dbReference type="InterPro" id="IPR029050">
    <property type="entry name" value="Immunoprotect_excell_Ig-like"/>
</dbReference>
<name>A0ABV3Q7L2_9BACL</name>
<evidence type="ECO:0000313" key="5">
    <source>
        <dbReference type="Proteomes" id="UP001556040"/>
    </source>
</evidence>
<proteinExistence type="predicted"/>
<feature type="region of interest" description="Disordered" evidence="2">
    <location>
        <begin position="22"/>
        <end position="69"/>
    </location>
</feature>
<keyword evidence="5" id="KW-1185">Reference proteome</keyword>
<gene>
    <name evidence="4" type="ORF">AB1471_15035</name>
</gene>
<dbReference type="Proteomes" id="UP001556040">
    <property type="component" value="Unassembled WGS sequence"/>
</dbReference>
<evidence type="ECO:0008006" key="6">
    <source>
        <dbReference type="Google" id="ProtNLM"/>
    </source>
</evidence>
<keyword evidence="1 3" id="KW-0732">Signal</keyword>
<evidence type="ECO:0000256" key="3">
    <source>
        <dbReference type="SAM" id="SignalP"/>
    </source>
</evidence>
<accession>A0ABV3Q7L2</accession>
<evidence type="ECO:0000256" key="2">
    <source>
        <dbReference type="SAM" id="MobiDB-lite"/>
    </source>
</evidence>
<evidence type="ECO:0000256" key="1">
    <source>
        <dbReference type="ARBA" id="ARBA00022729"/>
    </source>
</evidence>
<feature type="signal peptide" evidence="3">
    <location>
        <begin position="1"/>
        <end position="23"/>
    </location>
</feature>
<dbReference type="RefSeq" id="WP_367780586.1">
    <property type="nucleotide sequence ID" value="NZ_JBFMIA010000022.1"/>
</dbReference>
<dbReference type="EMBL" id="JBFMIA010000022">
    <property type="protein sequence ID" value="MEW9503098.1"/>
    <property type="molecule type" value="Genomic_DNA"/>
</dbReference>
<protein>
    <recommendedName>
        <fullName evidence="6">DUF4352 domain-containing protein</fullName>
    </recommendedName>
</protein>